<gene>
    <name evidence="2" type="ORF">ALEPTO_LOCUS3039</name>
</gene>
<dbReference type="InterPro" id="IPR029058">
    <property type="entry name" value="AB_hydrolase_fold"/>
</dbReference>
<dbReference type="PANTHER" id="PTHR46623:SF6">
    <property type="entry name" value="ALPHA_BETA-HYDROLASES SUPERFAMILY PROTEIN"/>
    <property type="match status" value="1"/>
</dbReference>
<evidence type="ECO:0000313" key="2">
    <source>
        <dbReference type="EMBL" id="CAG8492046.1"/>
    </source>
</evidence>
<dbReference type="SUPFAM" id="SSF53474">
    <property type="entry name" value="alpha/beta-Hydrolases"/>
    <property type="match status" value="1"/>
</dbReference>
<dbReference type="GO" id="GO:0016787">
    <property type="term" value="F:hydrolase activity"/>
    <property type="evidence" value="ECO:0007669"/>
    <property type="project" value="InterPro"/>
</dbReference>
<dbReference type="Proteomes" id="UP000789508">
    <property type="component" value="Unassembled WGS sequence"/>
</dbReference>
<dbReference type="InterPro" id="IPR051049">
    <property type="entry name" value="Dienelactone_hydrolase-like"/>
</dbReference>
<keyword evidence="3" id="KW-1185">Reference proteome</keyword>
<dbReference type="EMBL" id="CAJVPS010000518">
    <property type="protein sequence ID" value="CAG8492046.1"/>
    <property type="molecule type" value="Genomic_DNA"/>
</dbReference>
<proteinExistence type="predicted"/>
<evidence type="ECO:0000259" key="1">
    <source>
        <dbReference type="Pfam" id="PF01738"/>
    </source>
</evidence>
<dbReference type="InterPro" id="IPR002925">
    <property type="entry name" value="Dienelactn_hydro"/>
</dbReference>
<dbReference type="Gene3D" id="3.40.50.1820">
    <property type="entry name" value="alpha/beta hydrolase"/>
    <property type="match status" value="1"/>
</dbReference>
<dbReference type="AlphaFoldDB" id="A0A9N8WSJ0"/>
<evidence type="ECO:0000313" key="3">
    <source>
        <dbReference type="Proteomes" id="UP000789508"/>
    </source>
</evidence>
<name>A0A9N8WSJ0_9GLOM</name>
<dbReference type="OrthoDB" id="17560at2759"/>
<reference evidence="2" key="1">
    <citation type="submission" date="2021-06" db="EMBL/GenBank/DDBJ databases">
        <authorList>
            <person name="Kallberg Y."/>
            <person name="Tangrot J."/>
            <person name="Rosling A."/>
        </authorList>
    </citation>
    <scope>NUCLEOTIDE SEQUENCE</scope>
    <source>
        <strain evidence="2">FL130A</strain>
    </source>
</reference>
<sequence length="334" mass="37206">MARLPNSKLVQFGLRGLLTKVNAPSNIFLNSNTLRPLSTYTSLLSLTSNGCTNNSWWVLRRPFGGGGGFVACYSTGGTGTGKDKKDFPFKTNRFYPEQKEDAVEKKKSAIIVLQEWWGVTEQIRLHAQKIADNTRAVSIVPDMYNGKLGLSREACIEASHLMNNLDLKQAVLDLSELVESLRKENYTWDLNYFNGDNTVLGALSLALAANLSTTRTPLSAVVTCYGVPPRTLCDMSTIAVNTPVQGHFGNEDKTTGFTNSLERQLREGIELHTTKGIGQPIEIYRYDGEGHAFLNNEPWAKERRKELGFVGGENKEVQDLAWSRIFSLFNRYLA</sequence>
<dbReference type="PANTHER" id="PTHR46623">
    <property type="entry name" value="CARBOXYMETHYLENEBUTENOLIDASE-RELATED"/>
    <property type="match status" value="1"/>
</dbReference>
<comment type="caution">
    <text evidence="2">The sequence shown here is derived from an EMBL/GenBank/DDBJ whole genome shotgun (WGS) entry which is preliminary data.</text>
</comment>
<accession>A0A9N8WSJ0</accession>
<dbReference type="Pfam" id="PF01738">
    <property type="entry name" value="DLH"/>
    <property type="match status" value="1"/>
</dbReference>
<protein>
    <submittedName>
        <fullName evidence="2">12268_t:CDS:1</fullName>
    </submittedName>
</protein>
<organism evidence="2 3">
    <name type="scientific">Ambispora leptoticha</name>
    <dbReference type="NCBI Taxonomy" id="144679"/>
    <lineage>
        <taxon>Eukaryota</taxon>
        <taxon>Fungi</taxon>
        <taxon>Fungi incertae sedis</taxon>
        <taxon>Mucoromycota</taxon>
        <taxon>Glomeromycotina</taxon>
        <taxon>Glomeromycetes</taxon>
        <taxon>Archaeosporales</taxon>
        <taxon>Ambisporaceae</taxon>
        <taxon>Ambispora</taxon>
    </lineage>
</organism>
<feature type="domain" description="Dienelactone hydrolase" evidence="1">
    <location>
        <begin position="103"/>
        <end position="333"/>
    </location>
</feature>